<accession>A0A1M6WVT2</accession>
<dbReference type="OrthoDB" id="7198507at2"/>
<name>A0A1M6WVT2_9RHOB</name>
<proteinExistence type="predicted"/>
<keyword evidence="4" id="KW-1185">Reference proteome</keyword>
<feature type="domain" description="Polysaccharide export protein N-terminal" evidence="2">
    <location>
        <begin position="71"/>
        <end position="153"/>
    </location>
</feature>
<evidence type="ECO:0000313" key="4">
    <source>
        <dbReference type="Proteomes" id="UP000183974"/>
    </source>
</evidence>
<gene>
    <name evidence="3" type="ORF">SAMN05444398_101166</name>
</gene>
<dbReference type="Proteomes" id="UP000183974">
    <property type="component" value="Unassembled WGS sequence"/>
</dbReference>
<dbReference type="PANTHER" id="PTHR33619:SF3">
    <property type="entry name" value="POLYSACCHARIDE EXPORT PROTEIN GFCE-RELATED"/>
    <property type="match status" value="1"/>
</dbReference>
<dbReference type="Pfam" id="PF02563">
    <property type="entry name" value="Poly_export"/>
    <property type="match status" value="1"/>
</dbReference>
<evidence type="ECO:0000259" key="2">
    <source>
        <dbReference type="Pfam" id="PF02563"/>
    </source>
</evidence>
<dbReference type="Gene3D" id="3.10.560.10">
    <property type="entry name" value="Outer membrane lipoprotein wza domain like"/>
    <property type="match status" value="2"/>
</dbReference>
<protein>
    <submittedName>
        <fullName evidence="3">Polysaccharide export outer membrane protein</fullName>
    </submittedName>
</protein>
<dbReference type="AlphaFoldDB" id="A0A1M6WVT2"/>
<evidence type="ECO:0000313" key="3">
    <source>
        <dbReference type="EMBL" id="SHK97679.1"/>
    </source>
</evidence>
<dbReference type="EMBL" id="FRBR01000001">
    <property type="protein sequence ID" value="SHK97679.1"/>
    <property type="molecule type" value="Genomic_DNA"/>
</dbReference>
<dbReference type="PANTHER" id="PTHR33619">
    <property type="entry name" value="POLYSACCHARIDE EXPORT PROTEIN GFCE-RELATED"/>
    <property type="match status" value="1"/>
</dbReference>
<keyword evidence="1" id="KW-0732">Signal</keyword>
<sequence length="362" mass="38522">MSVTVALGVAGCSLPRGAAIQSEVVSESREEEPSFQVVEVTRDDIPALSQWPVTGWTGHYHWFSDGRGPDSSVIQTGDTLQIVVWDNQENSLLAGDGTKLTEMPPMTVSSSGKIFMPYVGDVTVRGLTQDAARDRLQERLEAIASSAQVQLAVIEGRNNSVDVVGGVGAPGRVGLESRNTGILSVIAQSGGIKDELRNPLVRLQRGGKTYDILARDLLADADSNVRVRGGDQITIVEDERSFNVLGAAGSQQLLYFEKETMSVMEALSAMGGLEANRANPKGVLILRDYKAGDLKPGMDGPDMQQVVFTLDLTSADGLFAARQFNIHPGDTILATESPVNAVRTILGLLGNVVGFGNTASNI</sequence>
<dbReference type="InterPro" id="IPR003715">
    <property type="entry name" value="Poly_export_N"/>
</dbReference>
<dbReference type="GO" id="GO:0015159">
    <property type="term" value="F:polysaccharide transmembrane transporter activity"/>
    <property type="evidence" value="ECO:0007669"/>
    <property type="project" value="InterPro"/>
</dbReference>
<organism evidence="3 4">
    <name type="scientific">Roseovarius pacificus</name>
    <dbReference type="NCBI Taxonomy" id="337701"/>
    <lineage>
        <taxon>Bacteria</taxon>
        <taxon>Pseudomonadati</taxon>
        <taxon>Pseudomonadota</taxon>
        <taxon>Alphaproteobacteria</taxon>
        <taxon>Rhodobacterales</taxon>
        <taxon>Roseobacteraceae</taxon>
        <taxon>Roseovarius</taxon>
    </lineage>
</organism>
<evidence type="ECO:0000256" key="1">
    <source>
        <dbReference type="ARBA" id="ARBA00022729"/>
    </source>
</evidence>
<dbReference type="STRING" id="337701.SAMN05444398_101166"/>
<dbReference type="InterPro" id="IPR049712">
    <property type="entry name" value="Poly_export"/>
</dbReference>
<dbReference type="Gene3D" id="3.30.1950.10">
    <property type="entry name" value="wza like domain"/>
    <property type="match status" value="1"/>
</dbReference>
<reference evidence="3 4" key="1">
    <citation type="submission" date="2016-11" db="EMBL/GenBank/DDBJ databases">
        <authorList>
            <person name="Jaros S."/>
            <person name="Januszkiewicz K."/>
            <person name="Wedrychowicz H."/>
        </authorList>
    </citation>
    <scope>NUCLEOTIDE SEQUENCE [LARGE SCALE GENOMIC DNA]</scope>
    <source>
        <strain evidence="3 4">DSM 29589</strain>
    </source>
</reference>